<keyword evidence="2" id="KW-1003">Cell membrane</keyword>
<feature type="transmembrane region" description="Helical" evidence="6">
    <location>
        <begin position="165"/>
        <end position="186"/>
    </location>
</feature>
<proteinExistence type="predicted"/>
<dbReference type="PANTHER" id="PTHR30250">
    <property type="entry name" value="PST FAMILY PREDICTED COLANIC ACID TRANSPORTER"/>
    <property type="match status" value="1"/>
</dbReference>
<dbReference type="GO" id="GO:0005886">
    <property type="term" value="C:plasma membrane"/>
    <property type="evidence" value="ECO:0007669"/>
    <property type="project" value="UniProtKB-SubCell"/>
</dbReference>
<feature type="transmembrane region" description="Helical" evidence="6">
    <location>
        <begin position="436"/>
        <end position="457"/>
    </location>
</feature>
<dbReference type="Proteomes" id="UP000199397">
    <property type="component" value="Unassembled WGS sequence"/>
</dbReference>
<feature type="transmembrane region" description="Helical" evidence="6">
    <location>
        <begin position="284"/>
        <end position="309"/>
    </location>
</feature>
<feature type="transmembrane region" description="Helical" evidence="6">
    <location>
        <begin position="403"/>
        <end position="424"/>
    </location>
</feature>
<dbReference type="AlphaFoldDB" id="A0A1H4A333"/>
<keyword evidence="3 6" id="KW-0812">Transmembrane</keyword>
<reference evidence="7 8" key="1">
    <citation type="submission" date="2016-10" db="EMBL/GenBank/DDBJ databases">
        <authorList>
            <person name="de Groot N.N."/>
        </authorList>
    </citation>
    <scope>NUCLEOTIDE SEQUENCE [LARGE SCALE GENOMIC DNA]</scope>
    <source>
        <strain evidence="7 8">DSM 21228</strain>
    </source>
</reference>
<keyword evidence="8" id="KW-1185">Reference proteome</keyword>
<evidence type="ECO:0000313" key="7">
    <source>
        <dbReference type="EMBL" id="SEA29942.1"/>
    </source>
</evidence>
<evidence type="ECO:0000313" key="8">
    <source>
        <dbReference type="Proteomes" id="UP000199397"/>
    </source>
</evidence>
<feature type="transmembrane region" description="Helical" evidence="6">
    <location>
        <begin position="321"/>
        <end position="341"/>
    </location>
</feature>
<feature type="transmembrane region" description="Helical" evidence="6">
    <location>
        <begin position="104"/>
        <end position="123"/>
    </location>
</feature>
<accession>A0A1H4A333</accession>
<dbReference type="Pfam" id="PF13440">
    <property type="entry name" value="Polysacc_synt_3"/>
    <property type="match status" value="1"/>
</dbReference>
<feature type="transmembrane region" description="Helical" evidence="6">
    <location>
        <begin position="241"/>
        <end position="264"/>
    </location>
</feature>
<evidence type="ECO:0000256" key="5">
    <source>
        <dbReference type="ARBA" id="ARBA00023136"/>
    </source>
</evidence>
<protein>
    <submittedName>
        <fullName evidence="7">Membrane protein involved in the export of O-antigen and teichoic acid</fullName>
    </submittedName>
</protein>
<feature type="transmembrane region" description="Helical" evidence="6">
    <location>
        <begin position="78"/>
        <end position="98"/>
    </location>
</feature>
<feature type="transmembrane region" description="Helical" evidence="6">
    <location>
        <begin position="377"/>
        <end position="396"/>
    </location>
</feature>
<sequence>MYVKHSLIYLLAKLAPALASFVVLALYTRWMSAEEYGIFTTILVVASSVSLFAFGWLYVGIMRFWDKQTLTAGAVERLISASVLLIALLVGCATAVFAWLTGQWAVAGGFFAVFISSAFYEAYQRINSITLKVDYYLWAEVGRTVLTMGSGLLLVWAGYSWLGAIGGVILGVLLVLVLSGALWRYFRLSWQELDRGVLKSLLVYGLPLSLSFVLLEIIHAADRVMLGWLLGYAQAGEYAVAYNLPFQILMMLTSSLNLAAYPLVIRTLEQAGREQAEARLQQYFVLLMGVSIPAIFGLLGIAEAFIPLLVGPEFVPTSLSLLPWIGLAIFANCTYLFYVSLAFQLAEYTAGSVKVVGVAAVVNVVLNLILIPTQGVLGAVLASIAAYLICVVYGYYLGKQHFALNIPVLVLSKILLAALGMYLLMEQLPVLPLHGAYVVALKILLGMLTYAALVWLLDIGKVRQLVKTRCVWATCSISSPR</sequence>
<evidence type="ECO:0000256" key="4">
    <source>
        <dbReference type="ARBA" id="ARBA00022989"/>
    </source>
</evidence>
<gene>
    <name evidence="7" type="ORF">SAMN05660964_01300</name>
</gene>
<evidence type="ECO:0000256" key="6">
    <source>
        <dbReference type="SAM" id="Phobius"/>
    </source>
</evidence>
<dbReference type="InterPro" id="IPR050833">
    <property type="entry name" value="Poly_Biosynth_Transport"/>
</dbReference>
<dbReference type="EMBL" id="FNQP01000006">
    <property type="protein sequence ID" value="SEA29942.1"/>
    <property type="molecule type" value="Genomic_DNA"/>
</dbReference>
<feature type="transmembrane region" description="Helical" evidence="6">
    <location>
        <begin position="198"/>
        <end position="221"/>
    </location>
</feature>
<keyword evidence="4 6" id="KW-1133">Transmembrane helix</keyword>
<feature type="transmembrane region" description="Helical" evidence="6">
    <location>
        <begin position="36"/>
        <end position="58"/>
    </location>
</feature>
<dbReference type="STRING" id="525918.SAMN05660964_01300"/>
<keyword evidence="5 6" id="KW-0472">Membrane</keyword>
<evidence type="ECO:0000256" key="2">
    <source>
        <dbReference type="ARBA" id="ARBA00022475"/>
    </source>
</evidence>
<name>A0A1H4A333_9GAMM</name>
<evidence type="ECO:0000256" key="3">
    <source>
        <dbReference type="ARBA" id="ARBA00022692"/>
    </source>
</evidence>
<dbReference type="RefSeq" id="WP_093066598.1">
    <property type="nucleotide sequence ID" value="NZ_FNQP01000006.1"/>
</dbReference>
<feature type="transmembrane region" description="Helical" evidence="6">
    <location>
        <begin position="7"/>
        <end position="30"/>
    </location>
</feature>
<feature type="transmembrane region" description="Helical" evidence="6">
    <location>
        <begin position="135"/>
        <end position="159"/>
    </location>
</feature>
<dbReference type="OrthoDB" id="5906224at2"/>
<organism evidence="7 8">
    <name type="scientific">Thiothrix caldifontis</name>
    <dbReference type="NCBI Taxonomy" id="525918"/>
    <lineage>
        <taxon>Bacteria</taxon>
        <taxon>Pseudomonadati</taxon>
        <taxon>Pseudomonadota</taxon>
        <taxon>Gammaproteobacteria</taxon>
        <taxon>Thiotrichales</taxon>
        <taxon>Thiotrichaceae</taxon>
        <taxon>Thiothrix</taxon>
    </lineage>
</organism>
<comment type="subcellular location">
    <subcellularLocation>
        <location evidence="1">Cell membrane</location>
        <topology evidence="1">Multi-pass membrane protein</topology>
    </subcellularLocation>
</comment>
<evidence type="ECO:0000256" key="1">
    <source>
        <dbReference type="ARBA" id="ARBA00004651"/>
    </source>
</evidence>
<dbReference type="PANTHER" id="PTHR30250:SF31">
    <property type="entry name" value="INNER MEMBRANE PROTEIN YGHQ"/>
    <property type="match status" value="1"/>
</dbReference>
<feature type="transmembrane region" description="Helical" evidence="6">
    <location>
        <begin position="353"/>
        <end position="371"/>
    </location>
</feature>